<evidence type="ECO:0000313" key="1">
    <source>
        <dbReference type="EMBL" id="KAL3398567.1"/>
    </source>
</evidence>
<evidence type="ECO:0000313" key="2">
    <source>
        <dbReference type="Proteomes" id="UP001627154"/>
    </source>
</evidence>
<organism evidence="1 2">
    <name type="scientific">Trichogramma kaykai</name>
    <dbReference type="NCBI Taxonomy" id="54128"/>
    <lineage>
        <taxon>Eukaryota</taxon>
        <taxon>Metazoa</taxon>
        <taxon>Ecdysozoa</taxon>
        <taxon>Arthropoda</taxon>
        <taxon>Hexapoda</taxon>
        <taxon>Insecta</taxon>
        <taxon>Pterygota</taxon>
        <taxon>Neoptera</taxon>
        <taxon>Endopterygota</taxon>
        <taxon>Hymenoptera</taxon>
        <taxon>Apocrita</taxon>
        <taxon>Proctotrupomorpha</taxon>
        <taxon>Chalcidoidea</taxon>
        <taxon>Trichogrammatidae</taxon>
        <taxon>Trichogramma</taxon>
    </lineage>
</organism>
<protein>
    <submittedName>
        <fullName evidence="1">Uncharacterized protein</fullName>
    </submittedName>
</protein>
<proteinExistence type="predicted"/>
<sequence length="148" mass="16899">MPEVYIYIQHWFRYCGLYATWAADDAARHCSGRCSHCSRQRYTTSAMNNKGSLAQTGITKRRCSLRIMIGSRSQPRDDDGDRAACVPLRPIPQSRSRPLVVAVQTHTRRRIDSLTRTSARTKPLADADLSESIHVLKLLFPRVTLRVW</sequence>
<keyword evidence="2" id="KW-1185">Reference proteome</keyword>
<reference evidence="1 2" key="1">
    <citation type="journal article" date="2024" name="bioRxiv">
        <title>A reference genome for Trichogramma kaykai: A tiny desert-dwelling parasitoid wasp with competing sex-ratio distorters.</title>
        <authorList>
            <person name="Culotta J."/>
            <person name="Lindsey A.R."/>
        </authorList>
    </citation>
    <scope>NUCLEOTIDE SEQUENCE [LARGE SCALE GENOMIC DNA]</scope>
    <source>
        <strain evidence="1 2">KSX58</strain>
    </source>
</reference>
<comment type="caution">
    <text evidence="1">The sequence shown here is derived from an EMBL/GenBank/DDBJ whole genome shotgun (WGS) entry which is preliminary data.</text>
</comment>
<gene>
    <name evidence="1" type="ORF">TKK_007707</name>
</gene>
<dbReference type="Proteomes" id="UP001627154">
    <property type="component" value="Unassembled WGS sequence"/>
</dbReference>
<name>A0ABD2X003_9HYME</name>
<accession>A0ABD2X003</accession>
<dbReference type="EMBL" id="JBJJXI010000059">
    <property type="protein sequence ID" value="KAL3398567.1"/>
    <property type="molecule type" value="Genomic_DNA"/>
</dbReference>
<dbReference type="AlphaFoldDB" id="A0ABD2X003"/>